<evidence type="ECO:0000313" key="2">
    <source>
        <dbReference type="EMBL" id="KAG2214113.1"/>
    </source>
</evidence>
<reference evidence="2 3" key="1">
    <citation type="submission" date="2020-12" db="EMBL/GenBank/DDBJ databases">
        <title>Metabolic potential, ecology and presence of endohyphal bacteria is reflected in genomic diversity of Mucoromycotina.</title>
        <authorList>
            <person name="Muszewska A."/>
            <person name="Okrasinska A."/>
            <person name="Steczkiewicz K."/>
            <person name="Drgas O."/>
            <person name="Orlowska M."/>
            <person name="Perlinska-Lenart U."/>
            <person name="Aleksandrzak-Piekarczyk T."/>
            <person name="Szatraj K."/>
            <person name="Zielenkiewicz U."/>
            <person name="Pilsyk S."/>
            <person name="Malc E."/>
            <person name="Mieczkowski P."/>
            <person name="Kruszewska J.S."/>
            <person name="Biernat P."/>
            <person name="Pawlowska J."/>
        </authorList>
    </citation>
    <scope>NUCLEOTIDE SEQUENCE [LARGE SCALE GENOMIC DNA]</scope>
    <source>
        <strain evidence="2 3">CBS 142.35</strain>
    </source>
</reference>
<dbReference type="EMBL" id="JAEPRB010000640">
    <property type="protein sequence ID" value="KAG2214113.1"/>
    <property type="molecule type" value="Genomic_DNA"/>
</dbReference>
<gene>
    <name evidence="2" type="ORF">INT45_006475</name>
</gene>
<sequence>MSLLYIIPTIAAGCSAEAIDALMALVKACLVASSRVLTHGNIDCVEAEITKWHGFAQSKLPGNLYTVNLHYATRHLPLILRQLGCMPIYSARCMERSVGLFDRKIKSSKAPGANSGKQVCVLAAGRHYNKVIQSKKLTTADTGKVKVTAIWCEGSEGARELWSPHLQSTSTDQYAQPYNLMYYQRCFWAKECHIQPLSLPPLDTDITVGKRVLMDNVTYNCKLPLTSAKNGTYVQVELPIDIYADYSNSTDPPQRRKFFGELLLFFTHQYFGKIELTTFFDNTSSLL</sequence>
<evidence type="ECO:0000256" key="1">
    <source>
        <dbReference type="SAM" id="SignalP"/>
    </source>
</evidence>
<feature type="chain" id="PRO_5034394105" evidence="1">
    <location>
        <begin position="17"/>
        <end position="287"/>
    </location>
</feature>
<accession>A0A8H7RP69</accession>
<protein>
    <submittedName>
        <fullName evidence="2">Uncharacterized protein</fullName>
    </submittedName>
</protein>
<dbReference type="OrthoDB" id="2289822at2759"/>
<comment type="caution">
    <text evidence="2">The sequence shown here is derived from an EMBL/GenBank/DDBJ whole genome shotgun (WGS) entry which is preliminary data.</text>
</comment>
<dbReference type="Proteomes" id="UP000646827">
    <property type="component" value="Unassembled WGS sequence"/>
</dbReference>
<feature type="signal peptide" evidence="1">
    <location>
        <begin position="1"/>
        <end position="16"/>
    </location>
</feature>
<evidence type="ECO:0000313" key="3">
    <source>
        <dbReference type="Proteomes" id="UP000646827"/>
    </source>
</evidence>
<name>A0A8H7RP69_9FUNG</name>
<keyword evidence="3" id="KW-1185">Reference proteome</keyword>
<proteinExistence type="predicted"/>
<organism evidence="2 3">
    <name type="scientific">Circinella minor</name>
    <dbReference type="NCBI Taxonomy" id="1195481"/>
    <lineage>
        <taxon>Eukaryota</taxon>
        <taxon>Fungi</taxon>
        <taxon>Fungi incertae sedis</taxon>
        <taxon>Mucoromycota</taxon>
        <taxon>Mucoromycotina</taxon>
        <taxon>Mucoromycetes</taxon>
        <taxon>Mucorales</taxon>
        <taxon>Lichtheimiaceae</taxon>
        <taxon>Circinella</taxon>
    </lineage>
</organism>
<dbReference type="AlphaFoldDB" id="A0A8H7RP69"/>
<keyword evidence="1" id="KW-0732">Signal</keyword>